<protein>
    <recommendedName>
        <fullName evidence="1">Transcription and mRNA export factor SUS1</fullName>
    </recommendedName>
</protein>
<keyword evidence="1" id="KW-0813">Transport</keyword>
<dbReference type="EMBL" id="KV722415">
    <property type="protein sequence ID" value="OCH89947.1"/>
    <property type="molecule type" value="Genomic_DNA"/>
</dbReference>
<dbReference type="GO" id="GO:0003713">
    <property type="term" value="F:transcription coactivator activity"/>
    <property type="evidence" value="ECO:0007669"/>
    <property type="project" value="UniProtKB-UniRule"/>
</dbReference>
<reference evidence="2 3" key="1">
    <citation type="submission" date="2016-07" db="EMBL/GenBank/DDBJ databases">
        <title>Draft genome of the white-rot fungus Obba rivulosa 3A-2.</title>
        <authorList>
            <consortium name="DOE Joint Genome Institute"/>
            <person name="Miettinen O."/>
            <person name="Riley R."/>
            <person name="Acob R."/>
            <person name="Barry K."/>
            <person name="Cullen D."/>
            <person name="De Vries R."/>
            <person name="Hainaut M."/>
            <person name="Hatakka A."/>
            <person name="Henrissat B."/>
            <person name="Hilden K."/>
            <person name="Kuo R."/>
            <person name="Labutti K."/>
            <person name="Lipzen A."/>
            <person name="Makela M.R."/>
            <person name="Sandor L."/>
            <person name="Spatafora J.W."/>
            <person name="Grigoriev I.V."/>
            <person name="Hibbett D.S."/>
        </authorList>
    </citation>
    <scope>NUCLEOTIDE SEQUENCE [LARGE SCALE GENOMIC DNA]</scope>
    <source>
        <strain evidence="2 3">3A-2</strain>
    </source>
</reference>
<keyword evidence="1" id="KW-0805">Transcription regulation</keyword>
<dbReference type="GO" id="GO:0070390">
    <property type="term" value="C:transcription export complex 2"/>
    <property type="evidence" value="ECO:0007669"/>
    <property type="project" value="UniProtKB-UniRule"/>
</dbReference>
<keyword evidence="1" id="KW-0653">Protein transport</keyword>
<keyword evidence="1" id="KW-0539">Nucleus</keyword>
<dbReference type="GO" id="GO:0006406">
    <property type="term" value="P:mRNA export from nucleus"/>
    <property type="evidence" value="ECO:0007669"/>
    <property type="project" value="UniProtKB-UniRule"/>
</dbReference>
<dbReference type="Gene3D" id="1.10.246.140">
    <property type="match status" value="1"/>
</dbReference>
<accession>A0A8E2B0G5</accession>
<evidence type="ECO:0000313" key="2">
    <source>
        <dbReference type="EMBL" id="OCH89947.1"/>
    </source>
</evidence>
<dbReference type="OrthoDB" id="6221744at2759"/>
<comment type="subcellular location">
    <subcellularLocation>
        <location evidence="1">Nucleus</location>
        <location evidence="1">Nucleoplasm</location>
    </subcellularLocation>
    <subcellularLocation>
        <location evidence="1">Cytoplasm</location>
        <location evidence="1">P-body</location>
    </subcellularLocation>
</comment>
<dbReference type="GO" id="GO:0000124">
    <property type="term" value="C:SAGA complex"/>
    <property type="evidence" value="ECO:0007669"/>
    <property type="project" value="UniProtKB-UniRule"/>
</dbReference>
<name>A0A8E2B0G5_9APHY</name>
<sequence length="100" mass="11804">MPARNEGRYDHLFAQLRRRMAESGEWDRICAQLRQQLNESGWRDDFKNRCKEELARTNEGVSFESLMDEFRPQAEAAVSPAVKEHIKSMIRRYVESQVES</sequence>
<dbReference type="GO" id="GO:0006325">
    <property type="term" value="P:chromatin organization"/>
    <property type="evidence" value="ECO:0007669"/>
    <property type="project" value="UniProtKB-KW"/>
</dbReference>
<proteinExistence type="inferred from homology"/>
<dbReference type="PANTHER" id="PTHR12514">
    <property type="entry name" value="ENHANCER OF YELLOW 2 TRANSCRIPTION FACTOR"/>
    <property type="match status" value="1"/>
</dbReference>
<keyword evidence="1" id="KW-0811">Translocation</keyword>
<dbReference type="GO" id="GO:0071819">
    <property type="term" value="C:DUBm complex"/>
    <property type="evidence" value="ECO:0007669"/>
    <property type="project" value="UniProtKB-UniRule"/>
</dbReference>
<dbReference type="GO" id="GO:0000932">
    <property type="term" value="C:P-body"/>
    <property type="evidence" value="ECO:0007669"/>
    <property type="project" value="UniProtKB-SubCell"/>
</dbReference>
<dbReference type="Proteomes" id="UP000250043">
    <property type="component" value="Unassembled WGS sequence"/>
</dbReference>
<keyword evidence="1" id="KW-0010">Activator</keyword>
<gene>
    <name evidence="1" type="primary">SUS1</name>
    <name evidence="2" type="ORF">OBBRIDRAFT_731729</name>
</gene>
<keyword evidence="1" id="KW-0804">Transcription</keyword>
<dbReference type="AlphaFoldDB" id="A0A8E2B0G5"/>
<dbReference type="GO" id="GO:0015031">
    <property type="term" value="P:protein transport"/>
    <property type="evidence" value="ECO:0007669"/>
    <property type="project" value="UniProtKB-KW"/>
</dbReference>
<dbReference type="InterPro" id="IPR038212">
    <property type="entry name" value="TF_EnY2_sf"/>
</dbReference>
<organism evidence="2 3">
    <name type="scientific">Obba rivulosa</name>
    <dbReference type="NCBI Taxonomy" id="1052685"/>
    <lineage>
        <taxon>Eukaryota</taxon>
        <taxon>Fungi</taxon>
        <taxon>Dikarya</taxon>
        <taxon>Basidiomycota</taxon>
        <taxon>Agaricomycotina</taxon>
        <taxon>Agaricomycetes</taxon>
        <taxon>Polyporales</taxon>
        <taxon>Gelatoporiaceae</taxon>
        <taxon>Obba</taxon>
    </lineage>
</organism>
<evidence type="ECO:0000313" key="3">
    <source>
        <dbReference type="Proteomes" id="UP000250043"/>
    </source>
</evidence>
<dbReference type="HAMAP" id="MF_03046">
    <property type="entry name" value="ENY2_Sus1"/>
    <property type="match status" value="1"/>
</dbReference>
<keyword evidence="3" id="KW-1185">Reference proteome</keyword>
<comment type="function">
    <text evidence="1">Involved in mRNA export coupled transcription activation by association with both the TREX-2 and the SAGA complexes. At the promoters, SAGA is required for recruitment of the basal transcription machinery. It influences RNA polymerase II transcriptional activity through different activities such as TBP interaction and promoter selectivity, interaction with transcription activators, and chromatin modification through histone acetylation and deubiquitination. Within the SAGA complex, participates to a subcomplex required for deubiquitination of H2B and for the maintenance of steady-state H3 methylation levels. The TREX-2 complex functions in docking export-competent ribonucleoprotein particles (mRNPs) to the nuclear entrance of the nuclear pore complex (nuclear basket). TREX-2 participates in mRNA export and accurate chromatin positioning in the nucleus by tethering genes to the nuclear periphery. May also be involved in cytoplasmic mRNA decay by interaction with components of P-bodies.</text>
</comment>
<keyword evidence="1" id="KW-0963">Cytoplasm</keyword>
<dbReference type="InterPro" id="IPR018783">
    <property type="entry name" value="TF_ENY2"/>
</dbReference>
<keyword evidence="1" id="KW-0509">mRNA transport</keyword>
<keyword evidence="1" id="KW-0156">Chromatin regulator</keyword>
<evidence type="ECO:0000256" key="1">
    <source>
        <dbReference type="HAMAP-Rule" id="MF_03046"/>
    </source>
</evidence>
<comment type="similarity">
    <text evidence="1">Belongs to the ENY2 family.</text>
</comment>
<dbReference type="Pfam" id="PF10163">
    <property type="entry name" value="EnY2"/>
    <property type="match status" value="1"/>
</dbReference>
<dbReference type="GO" id="GO:0006368">
    <property type="term" value="P:transcription elongation by RNA polymerase II"/>
    <property type="evidence" value="ECO:0007669"/>
    <property type="project" value="UniProtKB-UniRule"/>
</dbReference>
<comment type="subunit">
    <text evidence="1">Component of the nuclear pore complex (NPC)-associated TREX-2 complex (transcription and export complex 2), composed of at least SUS1, SAC3, THP1, SEM1, and CDC31. TREX-2 contains 2 SUS1 chains. The TREX-2 complex interacts with the nucleoporin NUP1. Component of the 1.8 MDa SAGA transcription coactivator-HAT complex. SAGA is built of 5 distinct domains with specialized functions. Within the SAGA complex, SUS1, SGF11, SGF73 and UBP8 form an additional subcomplex of SAGA called the DUB module (deubiquitination module). Interacts directly with THP1, SAC3, SGF11, and with the RNA polymerase II.</text>
</comment>
<dbReference type="GO" id="GO:0005654">
    <property type="term" value="C:nucleoplasm"/>
    <property type="evidence" value="ECO:0007669"/>
    <property type="project" value="UniProtKB-SubCell"/>
</dbReference>
<dbReference type="GO" id="GO:0005643">
    <property type="term" value="C:nuclear pore"/>
    <property type="evidence" value="ECO:0007669"/>
    <property type="project" value="UniProtKB-UniRule"/>
</dbReference>